<dbReference type="Proteomes" id="UP000836841">
    <property type="component" value="Chromosome 4"/>
</dbReference>
<protein>
    <submittedName>
        <fullName evidence="2">Uncharacterized protein</fullName>
    </submittedName>
</protein>
<reference evidence="2 3" key="1">
    <citation type="submission" date="2022-03" db="EMBL/GenBank/DDBJ databases">
        <authorList>
            <person name="Nunn A."/>
            <person name="Chopra R."/>
            <person name="Nunn A."/>
            <person name="Contreras Garrido A."/>
        </authorList>
    </citation>
    <scope>NUCLEOTIDE SEQUENCE [LARGE SCALE GENOMIC DNA]</scope>
</reference>
<feature type="compositionally biased region" description="Low complexity" evidence="1">
    <location>
        <begin position="58"/>
        <end position="73"/>
    </location>
</feature>
<name>A0AAU9S8X6_THLAR</name>
<dbReference type="AlphaFoldDB" id="A0AAU9S8X6"/>
<organism evidence="2 3">
    <name type="scientific">Thlaspi arvense</name>
    <name type="common">Field penny-cress</name>
    <dbReference type="NCBI Taxonomy" id="13288"/>
    <lineage>
        <taxon>Eukaryota</taxon>
        <taxon>Viridiplantae</taxon>
        <taxon>Streptophyta</taxon>
        <taxon>Embryophyta</taxon>
        <taxon>Tracheophyta</taxon>
        <taxon>Spermatophyta</taxon>
        <taxon>Magnoliopsida</taxon>
        <taxon>eudicotyledons</taxon>
        <taxon>Gunneridae</taxon>
        <taxon>Pentapetalae</taxon>
        <taxon>rosids</taxon>
        <taxon>malvids</taxon>
        <taxon>Brassicales</taxon>
        <taxon>Brassicaceae</taxon>
        <taxon>Thlaspideae</taxon>
        <taxon>Thlaspi</taxon>
    </lineage>
</organism>
<sequence>MFIIRTFCSGENCLLMKRSECGSFPRKPEAKVSEETIDDGIEGANIFKEGPISKSSGLLSRSGLLPKSGPLPKTTGPFSDESGIKSASPSSSSTYHFYGLTRSLWSRTDRTTHVPCDTSQL</sequence>
<dbReference type="EMBL" id="OU466860">
    <property type="protein sequence ID" value="CAH2058105.1"/>
    <property type="molecule type" value="Genomic_DNA"/>
</dbReference>
<feature type="region of interest" description="Disordered" evidence="1">
    <location>
        <begin position="58"/>
        <end position="94"/>
    </location>
</feature>
<evidence type="ECO:0000313" key="2">
    <source>
        <dbReference type="EMBL" id="CAH2058105.1"/>
    </source>
</evidence>
<accession>A0AAU9S8X6</accession>
<feature type="compositionally biased region" description="Low complexity" evidence="1">
    <location>
        <begin position="84"/>
        <end position="93"/>
    </location>
</feature>
<gene>
    <name evidence="2" type="ORF">TAV2_LOCUS12989</name>
</gene>
<proteinExistence type="predicted"/>
<evidence type="ECO:0000313" key="3">
    <source>
        <dbReference type="Proteomes" id="UP000836841"/>
    </source>
</evidence>
<keyword evidence="3" id="KW-1185">Reference proteome</keyword>
<feature type="non-terminal residue" evidence="2">
    <location>
        <position position="1"/>
    </location>
</feature>
<evidence type="ECO:0000256" key="1">
    <source>
        <dbReference type="SAM" id="MobiDB-lite"/>
    </source>
</evidence>